<keyword evidence="1" id="KW-0812">Transmembrane</keyword>
<proteinExistence type="predicted"/>
<reference evidence="2 3" key="1">
    <citation type="submission" date="2009-05" db="EMBL/GenBank/DDBJ databases">
        <authorList>
            <person name="Setubal J.C."/>
            <person name="Boyle S."/>
            <person name="Crasta O.R."/>
            <person name="Gillespie J.J."/>
            <person name="Kenyon R.W."/>
            <person name="Lu J."/>
            <person name="Mane S."/>
            <person name="Nagrani S."/>
            <person name="Shallom J.M."/>
            <person name="Shallom S."/>
            <person name="Shukla M."/>
            <person name="Snyder E.E."/>
            <person name="Sobral B.W."/>
            <person name="Wattam A.R."/>
            <person name="Will R."/>
            <person name="Williams K."/>
            <person name="Yoo H."/>
            <person name="Munk C."/>
            <person name="Tapia R."/>
            <person name="Green L."/>
            <person name="Rogers Y."/>
            <person name="Detter J.C."/>
            <person name="Bruce D."/>
            <person name="Brettin T.S."/>
            <person name="Tsolis R."/>
        </authorList>
    </citation>
    <scope>NUCLEOTIDE SEQUENCE [LARGE SCALE GENOMIC DNA]</scope>
    <source>
        <strain evidence="2 3">LMG 3301</strain>
    </source>
</reference>
<evidence type="ECO:0000313" key="2">
    <source>
        <dbReference type="EMBL" id="EEQ96597.1"/>
    </source>
</evidence>
<dbReference type="EMBL" id="ACQA01000001">
    <property type="protein sequence ID" value="EEQ96597.1"/>
    <property type="molecule type" value="Genomic_DNA"/>
</dbReference>
<protein>
    <submittedName>
        <fullName evidence="2">Uncharacterized protein</fullName>
    </submittedName>
</protein>
<organism evidence="2 3">
    <name type="scientific">Brucella intermedia LMG 3301</name>
    <dbReference type="NCBI Taxonomy" id="641118"/>
    <lineage>
        <taxon>Bacteria</taxon>
        <taxon>Pseudomonadati</taxon>
        <taxon>Pseudomonadota</taxon>
        <taxon>Alphaproteobacteria</taxon>
        <taxon>Hyphomicrobiales</taxon>
        <taxon>Brucellaceae</taxon>
        <taxon>Brucella/Ochrobactrum group</taxon>
        <taxon>Brucella</taxon>
    </lineage>
</organism>
<evidence type="ECO:0000256" key="1">
    <source>
        <dbReference type="SAM" id="Phobius"/>
    </source>
</evidence>
<accession>C4WHT1</accession>
<dbReference type="AlphaFoldDB" id="C4WHT1"/>
<comment type="caution">
    <text evidence="2">The sequence shown here is derived from an EMBL/GenBank/DDBJ whole genome shotgun (WGS) entry which is preliminary data.</text>
</comment>
<evidence type="ECO:0000313" key="3">
    <source>
        <dbReference type="Proteomes" id="UP000004386"/>
    </source>
</evidence>
<feature type="transmembrane region" description="Helical" evidence="1">
    <location>
        <begin position="233"/>
        <end position="261"/>
    </location>
</feature>
<dbReference type="HOGENOM" id="CLU_828870_0_0_5"/>
<name>C4WHT1_9HYPH</name>
<feature type="transmembrane region" description="Helical" evidence="1">
    <location>
        <begin position="273"/>
        <end position="294"/>
    </location>
</feature>
<keyword evidence="1" id="KW-0472">Membrane</keyword>
<keyword evidence="1" id="KW-1133">Transmembrane helix</keyword>
<dbReference type="Proteomes" id="UP000004386">
    <property type="component" value="Unassembled WGS sequence"/>
</dbReference>
<sequence length="347" mass="38330">MMGNRSSGYDGSSVLDTGVLVSLIIVASPNLLGAEKPIFNAARFISERYAFYEVLIIANDSDRYADDALQVLGREVAQLRLLQIDGDNDFDDLAIHGYQEAIGDTIIISSSDELPFIDLEVLLAPIRAGAQFVRLKRKGSSFFARAVASAMRVLTGFEVDIRYYRTLALGRQIVSDLLKIPFQSHLIRFTVAGHIRNQKTVTVELPRVRGSVRHLVSRLELVLHLISVSSVRLLRLATACCALLSLGALFTMTYPVLLWAIGWNVMEGWSSTIAMISAWACIQFAAAAVMCLGISRALELQQARNTPRVVGDRLIGDLFRRSNLLNVEDATLSVDAVHQNMPKELRP</sequence>
<gene>
    <name evidence="2" type="ORF">OINT_1002044</name>
</gene>